<evidence type="ECO:0000256" key="2">
    <source>
        <dbReference type="ARBA" id="ARBA00022448"/>
    </source>
</evidence>
<dbReference type="EMBL" id="JARAKH010000244">
    <property type="protein sequence ID" value="KAK8374697.1"/>
    <property type="molecule type" value="Genomic_DNA"/>
</dbReference>
<protein>
    <recommendedName>
        <fullName evidence="9">Major facilitator superfamily (MFS) profile domain-containing protein</fullName>
    </recommendedName>
</protein>
<feature type="transmembrane region" description="Helical" evidence="8">
    <location>
        <begin position="364"/>
        <end position="385"/>
    </location>
</feature>
<dbReference type="InterPro" id="IPR036259">
    <property type="entry name" value="MFS_trans_sf"/>
</dbReference>
<evidence type="ECO:0000256" key="5">
    <source>
        <dbReference type="ARBA" id="ARBA00022692"/>
    </source>
</evidence>
<sequence length="586" mass="63797">MGDTRAARPASSLPVQACVPSTDAPLTLLKWAPRPTSPVLRTASEEQARNGTEKVQGGASVLIQAGEGVGGTGAQEQQVSPAIMSLAQQMLQMQAPLGPHLCDFVVGAPMGAVLRPTLKQVIMILLISLSSFEFGLVLSWPNAFSTQLSSDNSTLLNHQLHFTPWEMDMVGSLSFAGKTTSVFLGGWLTGSFGRRLSNIYGCFPLILGWFFIIFAYNNTLILVGRFFCGFGTLIMLISSKIYAAEITNISFRGMATITVEVMKFVGYLTVAATATDLSWYKMAMINVILLVIYGISVWLVLPETPAFLTVQNKEAEARRVLRVVRGPKADVDAELSLLKLRNEREDGSSGYTALIKKDMLNKMVPLFVLIFLRAFCGSDVIISYTTRMLKDLGVTMDHNLSTLIISSVSLSGVILSGSVVDRVGRRLCLIVSLVFMATGYAMLGFYTYFLPPAPLPGHEPDIRLLPSLDDSATVSYLPEAPSGGEVENRLFPVFCFIGIAFANAAGMSSLPLLIAVEYFPTSIRAQGLSVCLLWLNFITIAALQLYSTMVEVLTLAGLYWHYALLSAAAILHVMFFIRETNQQDIG</sequence>
<dbReference type="Pfam" id="PF00083">
    <property type="entry name" value="Sugar_tr"/>
    <property type="match status" value="1"/>
</dbReference>
<evidence type="ECO:0000259" key="9">
    <source>
        <dbReference type="PROSITE" id="PS50850"/>
    </source>
</evidence>
<evidence type="ECO:0000256" key="6">
    <source>
        <dbReference type="ARBA" id="ARBA00022989"/>
    </source>
</evidence>
<evidence type="ECO:0000256" key="4">
    <source>
        <dbReference type="ARBA" id="ARBA00022597"/>
    </source>
</evidence>
<feature type="transmembrane region" description="Helical" evidence="8">
    <location>
        <begin position="280"/>
        <end position="301"/>
    </location>
</feature>
<comment type="caution">
    <text evidence="10">The sequence shown here is derived from an EMBL/GenBank/DDBJ whole genome shotgun (WGS) entry which is preliminary data.</text>
</comment>
<comment type="subcellular location">
    <subcellularLocation>
        <location evidence="1">Cell membrane</location>
        <topology evidence="1">Multi-pass membrane protein</topology>
    </subcellularLocation>
</comment>
<dbReference type="AlphaFoldDB" id="A0AAW0SJ02"/>
<dbReference type="Proteomes" id="UP001487740">
    <property type="component" value="Unassembled WGS sequence"/>
</dbReference>
<feature type="transmembrane region" description="Helical" evidence="8">
    <location>
        <begin position="427"/>
        <end position="449"/>
    </location>
</feature>
<keyword evidence="4" id="KW-0762">Sugar transport</keyword>
<feature type="transmembrane region" description="Helical" evidence="8">
    <location>
        <begin position="490"/>
        <end position="516"/>
    </location>
</feature>
<dbReference type="FunFam" id="1.20.1250.20:FF:000218">
    <property type="entry name" value="facilitated trehalose transporter Tret1"/>
    <property type="match status" value="1"/>
</dbReference>
<dbReference type="InterPro" id="IPR020846">
    <property type="entry name" value="MFS_dom"/>
</dbReference>
<accession>A0AAW0SJ02</accession>
<dbReference type="SUPFAM" id="SSF103473">
    <property type="entry name" value="MFS general substrate transporter"/>
    <property type="match status" value="1"/>
</dbReference>
<evidence type="ECO:0000313" key="10">
    <source>
        <dbReference type="EMBL" id="KAK8374697.1"/>
    </source>
</evidence>
<keyword evidence="5 8" id="KW-0812">Transmembrane</keyword>
<keyword evidence="7 8" id="KW-0472">Membrane</keyword>
<dbReference type="InterPro" id="IPR005828">
    <property type="entry name" value="MFS_sugar_transport-like"/>
</dbReference>
<dbReference type="GO" id="GO:0005886">
    <property type="term" value="C:plasma membrane"/>
    <property type="evidence" value="ECO:0007669"/>
    <property type="project" value="UniProtKB-SubCell"/>
</dbReference>
<keyword evidence="2" id="KW-0813">Transport</keyword>
<keyword evidence="6 8" id="KW-1133">Transmembrane helix</keyword>
<gene>
    <name evidence="10" type="ORF">O3P69_011261</name>
</gene>
<proteinExistence type="predicted"/>
<dbReference type="PROSITE" id="PS50850">
    <property type="entry name" value="MFS"/>
    <property type="match status" value="1"/>
</dbReference>
<evidence type="ECO:0000256" key="7">
    <source>
        <dbReference type="ARBA" id="ARBA00023136"/>
    </source>
</evidence>
<dbReference type="PANTHER" id="PTHR48021">
    <property type="match status" value="1"/>
</dbReference>
<feature type="transmembrane region" description="Helical" evidence="8">
    <location>
        <begin position="121"/>
        <end position="140"/>
    </location>
</feature>
<evidence type="ECO:0000256" key="8">
    <source>
        <dbReference type="SAM" id="Phobius"/>
    </source>
</evidence>
<feature type="transmembrane region" description="Helical" evidence="8">
    <location>
        <begin position="559"/>
        <end position="577"/>
    </location>
</feature>
<feature type="transmembrane region" description="Helical" evidence="8">
    <location>
        <begin position="400"/>
        <end position="420"/>
    </location>
</feature>
<feature type="transmembrane region" description="Helical" evidence="8">
    <location>
        <begin position="169"/>
        <end position="189"/>
    </location>
</feature>
<name>A0AAW0SJ02_SCYPA</name>
<reference evidence="10 11" key="1">
    <citation type="submission" date="2023-03" db="EMBL/GenBank/DDBJ databases">
        <title>High-quality genome of Scylla paramamosain provides insights in environmental adaptation.</title>
        <authorList>
            <person name="Zhang L."/>
        </authorList>
    </citation>
    <scope>NUCLEOTIDE SEQUENCE [LARGE SCALE GENOMIC DNA]</scope>
    <source>
        <strain evidence="10">LZ_2023a</strain>
        <tissue evidence="10">Muscle</tissue>
    </source>
</reference>
<feature type="transmembrane region" description="Helical" evidence="8">
    <location>
        <begin position="255"/>
        <end position="274"/>
    </location>
</feature>
<dbReference type="PANTHER" id="PTHR48021:SF33">
    <property type="entry name" value="AT22075P-RELATED"/>
    <property type="match status" value="1"/>
</dbReference>
<dbReference type="GO" id="GO:0022857">
    <property type="term" value="F:transmembrane transporter activity"/>
    <property type="evidence" value="ECO:0007669"/>
    <property type="project" value="InterPro"/>
</dbReference>
<dbReference type="InterPro" id="IPR050549">
    <property type="entry name" value="MFS_Trehalose_Transporter"/>
</dbReference>
<feature type="transmembrane region" description="Helical" evidence="8">
    <location>
        <begin position="196"/>
        <end position="216"/>
    </location>
</feature>
<keyword evidence="3" id="KW-1003">Cell membrane</keyword>
<feature type="transmembrane region" description="Helical" evidence="8">
    <location>
        <begin position="528"/>
        <end position="547"/>
    </location>
</feature>
<keyword evidence="11" id="KW-1185">Reference proteome</keyword>
<dbReference type="Gene3D" id="1.20.1250.20">
    <property type="entry name" value="MFS general substrate transporter like domains"/>
    <property type="match status" value="1"/>
</dbReference>
<feature type="transmembrane region" description="Helical" evidence="8">
    <location>
        <begin position="222"/>
        <end position="243"/>
    </location>
</feature>
<evidence type="ECO:0000256" key="3">
    <source>
        <dbReference type="ARBA" id="ARBA00022475"/>
    </source>
</evidence>
<evidence type="ECO:0000313" key="11">
    <source>
        <dbReference type="Proteomes" id="UP001487740"/>
    </source>
</evidence>
<organism evidence="10 11">
    <name type="scientific">Scylla paramamosain</name>
    <name type="common">Mud crab</name>
    <dbReference type="NCBI Taxonomy" id="85552"/>
    <lineage>
        <taxon>Eukaryota</taxon>
        <taxon>Metazoa</taxon>
        <taxon>Ecdysozoa</taxon>
        <taxon>Arthropoda</taxon>
        <taxon>Crustacea</taxon>
        <taxon>Multicrustacea</taxon>
        <taxon>Malacostraca</taxon>
        <taxon>Eumalacostraca</taxon>
        <taxon>Eucarida</taxon>
        <taxon>Decapoda</taxon>
        <taxon>Pleocyemata</taxon>
        <taxon>Brachyura</taxon>
        <taxon>Eubrachyura</taxon>
        <taxon>Portunoidea</taxon>
        <taxon>Portunidae</taxon>
        <taxon>Portuninae</taxon>
        <taxon>Scylla</taxon>
    </lineage>
</organism>
<evidence type="ECO:0000256" key="1">
    <source>
        <dbReference type="ARBA" id="ARBA00004651"/>
    </source>
</evidence>
<feature type="domain" description="Major facilitator superfamily (MFS) profile" evidence="9">
    <location>
        <begin position="123"/>
        <end position="581"/>
    </location>
</feature>